<evidence type="ECO:0000256" key="5">
    <source>
        <dbReference type="SAM" id="Phobius"/>
    </source>
</evidence>
<organism evidence="8 9">
    <name type="scientific">Didymodactylos carnosus</name>
    <dbReference type="NCBI Taxonomy" id="1234261"/>
    <lineage>
        <taxon>Eukaryota</taxon>
        <taxon>Metazoa</taxon>
        <taxon>Spiralia</taxon>
        <taxon>Gnathifera</taxon>
        <taxon>Rotifera</taxon>
        <taxon>Eurotatoria</taxon>
        <taxon>Bdelloidea</taxon>
        <taxon>Philodinida</taxon>
        <taxon>Philodinidae</taxon>
        <taxon>Didymodactylos</taxon>
    </lineage>
</organism>
<reference evidence="8" key="1">
    <citation type="submission" date="2021-02" db="EMBL/GenBank/DDBJ databases">
        <authorList>
            <person name="Nowell W R."/>
        </authorList>
    </citation>
    <scope>NUCLEOTIDE SEQUENCE</scope>
</reference>
<evidence type="ECO:0000256" key="4">
    <source>
        <dbReference type="ARBA" id="ARBA00023136"/>
    </source>
</evidence>
<feature type="transmembrane region" description="Helical" evidence="5">
    <location>
        <begin position="349"/>
        <end position="370"/>
    </location>
</feature>
<evidence type="ECO:0000256" key="1">
    <source>
        <dbReference type="ARBA" id="ARBA00004141"/>
    </source>
</evidence>
<comment type="caution">
    <text evidence="8">The sequence shown here is derived from an EMBL/GenBank/DDBJ whole genome shotgun (WGS) entry which is preliminary data.</text>
</comment>
<name>A0A8S2S3Y9_9BILA</name>
<gene>
    <name evidence="7" type="ORF">OVA965_LOCUS32681</name>
    <name evidence="8" type="ORF">TMI583_LOCUS33546</name>
</gene>
<feature type="transmembrane region" description="Helical" evidence="5">
    <location>
        <begin position="224"/>
        <end position="244"/>
    </location>
</feature>
<dbReference type="InterPro" id="IPR036259">
    <property type="entry name" value="MFS_trans_sf"/>
</dbReference>
<feature type="transmembrane region" description="Helical" evidence="5">
    <location>
        <begin position="256"/>
        <end position="275"/>
    </location>
</feature>
<feature type="transmembrane region" description="Helical" evidence="5">
    <location>
        <begin position="185"/>
        <end position="203"/>
    </location>
</feature>
<sequence>MKSLLTIREIIPTLHDQILPYIKLLSMLMSESRVLRPRSNLLTGMAGYIRNDIYFDIMRALQGIGPATVLPNGIALLARTYSAGRRKSLVFSLFGATAPAGFFIGALFSSIFAQFSWWPWSQWTVAIVCITLAIMAYFVIPAEVSFAVHPMGKIDIPGAVTSVAGLVLIIYSWNQGPVVGWDKPYVFVLLIVGFLIIGAFIFIEMKVDEPIMPPSIWSVSGFPGVILCIGLGWSSFGIWIFYLIQVIEVLRNTSPLLVAAMFFPIIPAGLTATLLVSQLYHRVAGHYLLMASMVFFCVGNILVATAPVDQTYWAQTFVALILTPFGMDISFPAASLIVSNSMPLSQQGVAASMINAVINLSVSLGLGIAGTVESQINKSGRDVLRGYRSALYAGIGLSGLGIIVALLFCRVPAVVPADEKKELNETAVSSVMAGSEIAMTVGESNLPKGEGLEQELPRIDQSEQKPISYHNITKVYL</sequence>
<keyword evidence="3 5" id="KW-1133">Transmembrane helix</keyword>
<feature type="transmembrane region" description="Helical" evidence="5">
    <location>
        <begin position="154"/>
        <end position="173"/>
    </location>
</feature>
<dbReference type="InterPro" id="IPR011701">
    <property type="entry name" value="MFS"/>
</dbReference>
<dbReference type="Gene3D" id="1.20.1250.20">
    <property type="entry name" value="MFS general substrate transporter like domains"/>
    <property type="match status" value="2"/>
</dbReference>
<dbReference type="AlphaFoldDB" id="A0A8S2S3Y9"/>
<feature type="transmembrane region" description="Helical" evidence="5">
    <location>
        <begin position="287"/>
        <end position="306"/>
    </location>
</feature>
<evidence type="ECO:0000313" key="8">
    <source>
        <dbReference type="EMBL" id="CAF4200794.1"/>
    </source>
</evidence>
<dbReference type="SUPFAM" id="SSF103473">
    <property type="entry name" value="MFS general substrate transporter"/>
    <property type="match status" value="1"/>
</dbReference>
<dbReference type="PROSITE" id="PS50850">
    <property type="entry name" value="MFS"/>
    <property type="match status" value="1"/>
</dbReference>
<keyword evidence="2 5" id="KW-0812">Transmembrane</keyword>
<accession>A0A8S2S3Y9</accession>
<proteinExistence type="predicted"/>
<dbReference type="GO" id="GO:0016020">
    <property type="term" value="C:membrane"/>
    <property type="evidence" value="ECO:0007669"/>
    <property type="project" value="UniProtKB-SubCell"/>
</dbReference>
<feature type="transmembrane region" description="Helical" evidence="5">
    <location>
        <begin position="312"/>
        <end position="337"/>
    </location>
</feature>
<dbReference type="PANTHER" id="PTHR42718">
    <property type="entry name" value="MAJOR FACILITATOR SUPERFAMILY MULTIDRUG TRANSPORTER MFSC"/>
    <property type="match status" value="1"/>
</dbReference>
<evidence type="ECO:0000313" key="7">
    <source>
        <dbReference type="EMBL" id="CAF1393272.1"/>
    </source>
</evidence>
<feature type="transmembrane region" description="Helical" evidence="5">
    <location>
        <begin position="123"/>
        <end position="142"/>
    </location>
</feature>
<dbReference type="EMBL" id="CAJNOK010025691">
    <property type="protein sequence ID" value="CAF1393272.1"/>
    <property type="molecule type" value="Genomic_DNA"/>
</dbReference>
<feature type="transmembrane region" description="Helical" evidence="5">
    <location>
        <begin position="390"/>
        <end position="411"/>
    </location>
</feature>
<comment type="subcellular location">
    <subcellularLocation>
        <location evidence="1">Membrane</location>
        <topology evidence="1">Multi-pass membrane protein</topology>
    </subcellularLocation>
</comment>
<feature type="transmembrane region" description="Helical" evidence="5">
    <location>
        <begin position="89"/>
        <end position="117"/>
    </location>
</feature>
<dbReference type="EMBL" id="CAJOBA010047400">
    <property type="protein sequence ID" value="CAF4200794.1"/>
    <property type="molecule type" value="Genomic_DNA"/>
</dbReference>
<evidence type="ECO:0000259" key="6">
    <source>
        <dbReference type="PROSITE" id="PS50850"/>
    </source>
</evidence>
<dbReference type="Proteomes" id="UP000682733">
    <property type="component" value="Unassembled WGS sequence"/>
</dbReference>
<dbReference type="Proteomes" id="UP000677228">
    <property type="component" value="Unassembled WGS sequence"/>
</dbReference>
<evidence type="ECO:0000256" key="2">
    <source>
        <dbReference type="ARBA" id="ARBA00022692"/>
    </source>
</evidence>
<dbReference type="PANTHER" id="PTHR42718:SF1">
    <property type="entry name" value="LOW AFFINITY AMMONIUM TRANSPORTER"/>
    <property type="match status" value="1"/>
</dbReference>
<dbReference type="Pfam" id="PF07690">
    <property type="entry name" value="MFS_1"/>
    <property type="match status" value="1"/>
</dbReference>
<protein>
    <recommendedName>
        <fullName evidence="6">Major facilitator superfamily (MFS) profile domain-containing protein</fullName>
    </recommendedName>
</protein>
<evidence type="ECO:0000313" key="9">
    <source>
        <dbReference type="Proteomes" id="UP000682733"/>
    </source>
</evidence>
<dbReference type="GO" id="GO:0022857">
    <property type="term" value="F:transmembrane transporter activity"/>
    <property type="evidence" value="ECO:0007669"/>
    <property type="project" value="InterPro"/>
</dbReference>
<keyword evidence="4 5" id="KW-0472">Membrane</keyword>
<feature type="domain" description="Major facilitator superfamily (MFS) profile" evidence="6">
    <location>
        <begin position="1"/>
        <end position="413"/>
    </location>
</feature>
<evidence type="ECO:0000256" key="3">
    <source>
        <dbReference type="ARBA" id="ARBA00022989"/>
    </source>
</evidence>
<dbReference type="InterPro" id="IPR020846">
    <property type="entry name" value="MFS_dom"/>
</dbReference>